<dbReference type="InterPro" id="IPR057518">
    <property type="entry name" value="GRDP_C"/>
</dbReference>
<comment type="caution">
    <text evidence="3">The sequence shown here is derived from an EMBL/GenBank/DDBJ whole genome shotgun (WGS) entry which is preliminary data.</text>
</comment>
<accession>A0A9Q0J6E5</accession>
<dbReference type="Proteomes" id="UP001141552">
    <property type="component" value="Unassembled WGS sequence"/>
</dbReference>
<sequence length="780" mass="88775">MSGAEISGVLSARSLSEISEVEMVRLSIDLVSAARRNIGFLRLVSESQWLHEKKSTVVEAIRRYDQLWMPLVSDLMVGSTPAMVLPPLDVEWVWFCHTLNPASYRQYCEARFSKLIGKPAIFDEENEEYALMRCEELWKNRYPDESFENEVLDDQSDSSSQEVVVKDVHLEDILNEVIKQRNLSQKFSWPYMREIMYLIAARQRYKAFLHLLQSFTDHGSSSSSSHLVPTLDILLMWVTHQSYPTVYAEDTKDMEADMGKVVCMWNTVNKKEVEQTKKLWEKAFDQPYEKAGGAIEFEGVASVKPPLYWEVSDTDVNTKYKSLVPRFLLEVCVSVRLNSSMKSMREDIKHNLLSLRMVRCHRELKIDKQISTFSPDSWRKALHLYCEFGTKGLILELLRDGGGGGCFTSCKVEGSVSFLWNDLLRAHSLTLVKQIGQQVRATASITPPVQAPYLLKCVPDKVTDDSGGMISDVILRMNRYKPQEGRWLSRTILDHAGRECFVVRMRMGGGIWRRGGETPTEKVVGTATPKEPPEDWQSAWCFATGEELLISWESLTSMHDLRICLRNQTSPDSSVRFGFLSPLTSDNLGQVYMKLTLGNLTWQVKLLKGRKMQYQAAKARPDDKEQARGSEEEDEGEEPEAGFMTLVRFTEDNPNGRATALLNWKLSIVEFFPEEDAVFVLLLCLSVLRSISEMRKEDMGKLLIRRRLKEAKLGLRDWGSVILHPSSYSSSGSSPYLQPWYWDAKSVVASDADDNLTRQPANSYSAAEGGDKLYKQGIIT</sequence>
<name>A0A9Q0J6E5_9ROSI</name>
<dbReference type="EMBL" id="JAKUCV010005396">
    <property type="protein sequence ID" value="KAJ4831346.1"/>
    <property type="molecule type" value="Genomic_DNA"/>
</dbReference>
<proteinExistence type="predicted"/>
<keyword evidence="4" id="KW-1185">Reference proteome</keyword>
<dbReference type="OrthoDB" id="2684236at2759"/>
<feature type="region of interest" description="Disordered" evidence="1">
    <location>
        <begin position="616"/>
        <end position="641"/>
    </location>
</feature>
<evidence type="ECO:0000256" key="1">
    <source>
        <dbReference type="SAM" id="MobiDB-lite"/>
    </source>
</evidence>
<dbReference type="InterPro" id="IPR009836">
    <property type="entry name" value="GRDP-like"/>
</dbReference>
<evidence type="ECO:0000313" key="3">
    <source>
        <dbReference type="EMBL" id="KAJ4831346.1"/>
    </source>
</evidence>
<dbReference type="AlphaFoldDB" id="A0A9Q0J6E5"/>
<feature type="compositionally biased region" description="Acidic residues" evidence="1">
    <location>
        <begin position="631"/>
        <end position="640"/>
    </location>
</feature>
<organism evidence="3 4">
    <name type="scientific">Turnera subulata</name>
    <dbReference type="NCBI Taxonomy" id="218843"/>
    <lineage>
        <taxon>Eukaryota</taxon>
        <taxon>Viridiplantae</taxon>
        <taxon>Streptophyta</taxon>
        <taxon>Embryophyta</taxon>
        <taxon>Tracheophyta</taxon>
        <taxon>Spermatophyta</taxon>
        <taxon>Magnoliopsida</taxon>
        <taxon>eudicotyledons</taxon>
        <taxon>Gunneridae</taxon>
        <taxon>Pentapetalae</taxon>
        <taxon>rosids</taxon>
        <taxon>fabids</taxon>
        <taxon>Malpighiales</taxon>
        <taxon>Passifloraceae</taxon>
        <taxon>Turnera</taxon>
    </lineage>
</organism>
<dbReference type="Pfam" id="PF25335">
    <property type="entry name" value="GRDP_C"/>
    <property type="match status" value="1"/>
</dbReference>
<gene>
    <name evidence="3" type="ORF">Tsubulata_033247</name>
</gene>
<dbReference type="PANTHER" id="PTHR34365:SF2">
    <property type="entry name" value="ENOLASE (DUF1399)"/>
    <property type="match status" value="1"/>
</dbReference>
<feature type="domain" description="GRPD C-terminal" evidence="2">
    <location>
        <begin position="492"/>
        <end position="671"/>
    </location>
</feature>
<dbReference type="Pfam" id="PF07173">
    <property type="entry name" value="GRDP-like"/>
    <property type="match status" value="1"/>
</dbReference>
<reference evidence="3" key="1">
    <citation type="submission" date="2022-02" db="EMBL/GenBank/DDBJ databases">
        <authorList>
            <person name="Henning P.M."/>
            <person name="McCubbin A.G."/>
            <person name="Shore J.S."/>
        </authorList>
    </citation>
    <scope>NUCLEOTIDE SEQUENCE</scope>
    <source>
        <strain evidence="3">F60SS</strain>
        <tissue evidence="3">Leaves</tissue>
    </source>
</reference>
<protein>
    <recommendedName>
        <fullName evidence="2">GRPD C-terminal domain-containing protein</fullName>
    </recommendedName>
</protein>
<evidence type="ECO:0000313" key="4">
    <source>
        <dbReference type="Proteomes" id="UP001141552"/>
    </source>
</evidence>
<dbReference type="PANTHER" id="PTHR34365">
    <property type="entry name" value="ENOLASE (DUF1399)"/>
    <property type="match status" value="1"/>
</dbReference>
<reference evidence="3" key="2">
    <citation type="journal article" date="2023" name="Plants (Basel)">
        <title>Annotation of the Turnera subulata (Passifloraceae) Draft Genome Reveals the S-Locus Evolved after the Divergence of Turneroideae from Passifloroideae in a Stepwise Manner.</title>
        <authorList>
            <person name="Henning P.M."/>
            <person name="Roalson E.H."/>
            <person name="Mir W."/>
            <person name="McCubbin A.G."/>
            <person name="Shore J.S."/>
        </authorList>
    </citation>
    <scope>NUCLEOTIDE SEQUENCE</scope>
    <source>
        <strain evidence="3">F60SS</strain>
    </source>
</reference>
<evidence type="ECO:0000259" key="2">
    <source>
        <dbReference type="Pfam" id="PF25335"/>
    </source>
</evidence>
<feature type="compositionally biased region" description="Basic and acidic residues" evidence="1">
    <location>
        <begin position="619"/>
        <end position="630"/>
    </location>
</feature>